<gene>
    <name evidence="1" type="ORF">BGZ65_000590</name>
</gene>
<dbReference type="InterPro" id="IPR036420">
    <property type="entry name" value="BRCT_dom_sf"/>
</dbReference>
<organism evidence="1 2">
    <name type="scientific">Modicella reniformis</name>
    <dbReference type="NCBI Taxonomy" id="1440133"/>
    <lineage>
        <taxon>Eukaryota</taxon>
        <taxon>Fungi</taxon>
        <taxon>Fungi incertae sedis</taxon>
        <taxon>Mucoromycota</taxon>
        <taxon>Mortierellomycotina</taxon>
        <taxon>Mortierellomycetes</taxon>
        <taxon>Mortierellales</taxon>
        <taxon>Mortierellaceae</taxon>
        <taxon>Modicella</taxon>
    </lineage>
</organism>
<evidence type="ECO:0000313" key="2">
    <source>
        <dbReference type="Proteomes" id="UP000749646"/>
    </source>
</evidence>
<sequence>MVEICQLAKVNLRQNIELFHGYSFHVVALKGENKALAEKGFITRRMVIDTLTPMIEVCGGKIHRGLPKDGEEDKVIIIGPDTDCPTAQSLVVRNFRVMKREFIWSSIIRQRVDFSVFYYSQHPV</sequence>
<dbReference type="OrthoDB" id="342264at2759"/>
<name>A0A9P6IFW2_9FUNG</name>
<dbReference type="Proteomes" id="UP000749646">
    <property type="component" value="Unassembled WGS sequence"/>
</dbReference>
<dbReference type="AlphaFoldDB" id="A0A9P6IFW2"/>
<keyword evidence="2" id="KW-1185">Reference proteome</keyword>
<dbReference type="Gene3D" id="3.40.50.10190">
    <property type="entry name" value="BRCT domain"/>
    <property type="match status" value="1"/>
</dbReference>
<protein>
    <recommendedName>
        <fullName evidence="3">BRCT domain-containing protein</fullName>
    </recommendedName>
</protein>
<proteinExistence type="predicted"/>
<evidence type="ECO:0008006" key="3">
    <source>
        <dbReference type="Google" id="ProtNLM"/>
    </source>
</evidence>
<evidence type="ECO:0000313" key="1">
    <source>
        <dbReference type="EMBL" id="KAF9915722.1"/>
    </source>
</evidence>
<accession>A0A9P6IFW2</accession>
<dbReference type="EMBL" id="JAAAHW010012108">
    <property type="protein sequence ID" value="KAF9915722.1"/>
    <property type="molecule type" value="Genomic_DNA"/>
</dbReference>
<reference evidence="1" key="1">
    <citation type="journal article" date="2020" name="Fungal Divers.">
        <title>Resolving the Mortierellaceae phylogeny through synthesis of multi-gene phylogenetics and phylogenomics.</title>
        <authorList>
            <person name="Vandepol N."/>
            <person name="Liber J."/>
            <person name="Desiro A."/>
            <person name="Na H."/>
            <person name="Kennedy M."/>
            <person name="Barry K."/>
            <person name="Grigoriev I.V."/>
            <person name="Miller A.N."/>
            <person name="O'Donnell K."/>
            <person name="Stajich J.E."/>
            <person name="Bonito G."/>
        </authorList>
    </citation>
    <scope>NUCLEOTIDE SEQUENCE</scope>
    <source>
        <strain evidence="1">MES-2147</strain>
    </source>
</reference>
<comment type="caution">
    <text evidence="1">The sequence shown here is derived from an EMBL/GenBank/DDBJ whole genome shotgun (WGS) entry which is preliminary data.</text>
</comment>